<dbReference type="GO" id="GO:0046872">
    <property type="term" value="F:metal ion binding"/>
    <property type="evidence" value="ECO:0007669"/>
    <property type="project" value="UniProtKB-KW"/>
</dbReference>
<dbReference type="SUPFAM" id="SSF50129">
    <property type="entry name" value="GroES-like"/>
    <property type="match status" value="1"/>
</dbReference>
<comment type="similarity">
    <text evidence="2">Belongs to the zinc-containing alcohol dehydrogenase family.</text>
</comment>
<accession>A0A5B8SQE6</accession>
<sequence length="330" mass="36116">MKRREAQAFWSLGNGEGELRKEALAPLKFNELLIETHFSAISRGTESLVFHGLVPESEWQRMRAPFQAGDFGGPVKYGYASVGRVIEGDAAWLGRSVFCLYPHQDYYIAPSEMVLSLPEALPESRAVLAANMETAINGVWDAAIAPGDRVTVVGGGVVGLLVAYLAGRIPGTEVTLSDIKPERADIARVLGVEFTLSQQAPSNNDVVIHCSGHSEGLMRALELAGFEGRVVEMSWYGNQSVTLPLGEAFHSRRLTLRSSQVGELDPSRKPRWNHRRRLALALSLLSDPVLDQLISGDCAFEALPMLMPQLTRAESDVLCQRVHYYGAGDN</sequence>
<evidence type="ECO:0000256" key="1">
    <source>
        <dbReference type="ARBA" id="ARBA00001947"/>
    </source>
</evidence>
<name>A0A5B8SQE6_9GAMM</name>
<dbReference type="OrthoDB" id="9781588at2"/>
<keyword evidence="7" id="KW-1185">Reference proteome</keyword>
<proteinExistence type="inferred from homology"/>
<comment type="cofactor">
    <cofactor evidence="1">
        <name>Zn(2+)</name>
        <dbReference type="ChEBI" id="CHEBI:29105"/>
    </cofactor>
</comment>
<dbReference type="InterPro" id="IPR036291">
    <property type="entry name" value="NAD(P)-bd_dom_sf"/>
</dbReference>
<evidence type="ECO:0000256" key="3">
    <source>
        <dbReference type="ARBA" id="ARBA00022723"/>
    </source>
</evidence>
<dbReference type="InterPro" id="IPR011032">
    <property type="entry name" value="GroES-like_sf"/>
</dbReference>
<organism evidence="6 7">
    <name type="scientific">Pistricoccus aurantiacus</name>
    <dbReference type="NCBI Taxonomy" id="1883414"/>
    <lineage>
        <taxon>Bacteria</taxon>
        <taxon>Pseudomonadati</taxon>
        <taxon>Pseudomonadota</taxon>
        <taxon>Gammaproteobacteria</taxon>
        <taxon>Oceanospirillales</taxon>
        <taxon>Halomonadaceae</taxon>
        <taxon>Pistricoccus</taxon>
    </lineage>
</organism>
<keyword evidence="4" id="KW-0862">Zinc</keyword>
<dbReference type="GO" id="GO:0016491">
    <property type="term" value="F:oxidoreductase activity"/>
    <property type="evidence" value="ECO:0007669"/>
    <property type="project" value="UniProtKB-KW"/>
</dbReference>
<evidence type="ECO:0000256" key="2">
    <source>
        <dbReference type="ARBA" id="ARBA00008072"/>
    </source>
</evidence>
<evidence type="ECO:0000313" key="6">
    <source>
        <dbReference type="EMBL" id="QEA39362.1"/>
    </source>
</evidence>
<dbReference type="PANTHER" id="PTHR43350:SF19">
    <property type="entry name" value="D-GULOSIDE 3-DEHYDROGENASE"/>
    <property type="match status" value="1"/>
</dbReference>
<keyword evidence="5" id="KW-0560">Oxidoreductase</keyword>
<evidence type="ECO:0000313" key="7">
    <source>
        <dbReference type="Proteomes" id="UP000321272"/>
    </source>
</evidence>
<dbReference type="EMBL" id="CP042382">
    <property type="protein sequence ID" value="QEA39362.1"/>
    <property type="molecule type" value="Genomic_DNA"/>
</dbReference>
<keyword evidence="3" id="KW-0479">Metal-binding</keyword>
<dbReference type="Proteomes" id="UP000321272">
    <property type="component" value="Chromosome"/>
</dbReference>
<reference evidence="6 7" key="1">
    <citation type="submission" date="2019-06" db="EMBL/GenBank/DDBJ databases">
        <title>Genome analyses of bacteria isolated from kimchi.</title>
        <authorList>
            <person name="Lee S."/>
            <person name="Ahn S."/>
            <person name="Roh S."/>
        </authorList>
    </citation>
    <scope>NUCLEOTIDE SEQUENCE [LARGE SCALE GENOMIC DNA]</scope>
    <source>
        <strain evidence="6 7">CBA4606</strain>
    </source>
</reference>
<dbReference type="Gene3D" id="3.40.50.720">
    <property type="entry name" value="NAD(P)-binding Rossmann-like Domain"/>
    <property type="match status" value="1"/>
</dbReference>
<dbReference type="RefSeq" id="WP_147184414.1">
    <property type="nucleotide sequence ID" value="NZ_CP042382.1"/>
</dbReference>
<dbReference type="CDD" id="cd08255">
    <property type="entry name" value="2-desacetyl-2-hydroxyethyl_bacteriochlorophyllide_like"/>
    <property type="match status" value="1"/>
</dbReference>
<dbReference type="AlphaFoldDB" id="A0A5B8SQE6"/>
<protein>
    <submittedName>
        <fullName evidence="6">Zinc-binding alcohol dehydrogenase</fullName>
    </submittedName>
</protein>
<dbReference type="SUPFAM" id="SSF51735">
    <property type="entry name" value="NAD(P)-binding Rossmann-fold domains"/>
    <property type="match status" value="1"/>
</dbReference>
<evidence type="ECO:0000256" key="4">
    <source>
        <dbReference type="ARBA" id="ARBA00022833"/>
    </source>
</evidence>
<dbReference type="PANTHER" id="PTHR43350">
    <property type="entry name" value="NAD-DEPENDENT ALCOHOL DEHYDROGENASE"/>
    <property type="match status" value="1"/>
</dbReference>
<evidence type="ECO:0000256" key="5">
    <source>
        <dbReference type="ARBA" id="ARBA00023002"/>
    </source>
</evidence>
<dbReference type="KEGG" id="paur:FGL86_09915"/>
<gene>
    <name evidence="6" type="ORF">FGL86_09915</name>
</gene>
<dbReference type="Gene3D" id="3.90.180.10">
    <property type="entry name" value="Medium-chain alcohol dehydrogenases, catalytic domain"/>
    <property type="match status" value="1"/>
</dbReference>